<dbReference type="InterPro" id="IPR036412">
    <property type="entry name" value="HAD-like_sf"/>
</dbReference>
<dbReference type="UniPathway" id="UPA00135">
    <property type="reaction ID" value="UER00196"/>
</dbReference>
<keyword evidence="8 11" id="KW-0718">Serine biosynthesis</keyword>
<evidence type="ECO:0000256" key="10">
    <source>
        <dbReference type="ARBA" id="ARBA00048731"/>
    </source>
</evidence>
<dbReference type="InterPro" id="IPR029009">
    <property type="entry name" value="ASB_dom_sf"/>
</dbReference>
<dbReference type="CDD" id="cd04902">
    <property type="entry name" value="ACT_3PGDH-xct"/>
    <property type="match status" value="1"/>
</dbReference>
<evidence type="ECO:0000256" key="9">
    <source>
        <dbReference type="ARBA" id="ARBA00048126"/>
    </source>
</evidence>
<comment type="caution">
    <text evidence="13">The sequence shown here is derived from an EMBL/GenBank/DDBJ whole genome shotgun (WGS) entry which is preliminary data.</text>
</comment>
<evidence type="ECO:0000256" key="7">
    <source>
        <dbReference type="ARBA" id="ARBA00023027"/>
    </source>
</evidence>
<dbReference type="Gene3D" id="3.30.70.260">
    <property type="match status" value="1"/>
</dbReference>
<dbReference type="Pfam" id="PF02826">
    <property type="entry name" value="2-Hacid_dh_C"/>
    <property type="match status" value="1"/>
</dbReference>
<dbReference type="Pfam" id="PF01842">
    <property type="entry name" value="ACT"/>
    <property type="match status" value="1"/>
</dbReference>
<dbReference type="InterPro" id="IPR045865">
    <property type="entry name" value="ACT-like_dom_sf"/>
</dbReference>
<evidence type="ECO:0000256" key="6">
    <source>
        <dbReference type="ARBA" id="ARBA00023002"/>
    </source>
</evidence>
<dbReference type="AlphaFoldDB" id="A0A831X6Y5"/>
<evidence type="ECO:0000256" key="3">
    <source>
        <dbReference type="ARBA" id="ARBA00005854"/>
    </source>
</evidence>
<accession>A0A831X6Y5</accession>
<evidence type="ECO:0000313" key="13">
    <source>
        <dbReference type="EMBL" id="HEG90582.1"/>
    </source>
</evidence>
<dbReference type="PANTHER" id="PTHR42789">
    <property type="entry name" value="D-ISOMER SPECIFIC 2-HYDROXYACID DEHYDROGENASE FAMILY PROTEIN (AFU_ORTHOLOGUE AFUA_6G10090)"/>
    <property type="match status" value="1"/>
</dbReference>
<dbReference type="Pfam" id="PF00389">
    <property type="entry name" value="2-Hacid_dh"/>
    <property type="match status" value="1"/>
</dbReference>
<dbReference type="InterPro" id="IPR006139">
    <property type="entry name" value="D-isomer_2_OHA_DH_cat_dom"/>
</dbReference>
<dbReference type="GO" id="GO:0006564">
    <property type="term" value="P:L-serine biosynthetic process"/>
    <property type="evidence" value="ECO:0007669"/>
    <property type="project" value="UniProtKB-UniRule"/>
</dbReference>
<name>A0A831X6Y5_9BACT</name>
<evidence type="ECO:0000256" key="2">
    <source>
        <dbReference type="ARBA" id="ARBA00005216"/>
    </source>
</evidence>
<dbReference type="Gene3D" id="3.40.50.720">
    <property type="entry name" value="NAD(P)-binding Rossmann-like Domain"/>
    <property type="match status" value="2"/>
</dbReference>
<dbReference type="InterPro" id="IPR029752">
    <property type="entry name" value="D-isomer_DH_CS1"/>
</dbReference>
<reference evidence="13" key="1">
    <citation type="journal article" date="2020" name="mSystems">
        <title>Genome- and Community-Level Interaction Insights into Carbon Utilization and Element Cycling Functions of Hydrothermarchaeota in Hydrothermal Sediment.</title>
        <authorList>
            <person name="Zhou Z."/>
            <person name="Liu Y."/>
            <person name="Xu W."/>
            <person name="Pan J."/>
            <person name="Luo Z.H."/>
            <person name="Li M."/>
        </authorList>
    </citation>
    <scope>NUCLEOTIDE SEQUENCE [LARGE SCALE GENOMIC DNA]</scope>
    <source>
        <strain evidence="13">SpSt-210</strain>
    </source>
</reference>
<dbReference type="SUPFAM" id="SSF56784">
    <property type="entry name" value="HAD-like"/>
    <property type="match status" value="1"/>
</dbReference>
<keyword evidence="7 11" id="KW-0520">NAD</keyword>
<dbReference type="Gene3D" id="3.30.1330.90">
    <property type="entry name" value="D-3-phosphoglycerate dehydrogenase, domain 3"/>
    <property type="match status" value="1"/>
</dbReference>
<dbReference type="GO" id="GO:0051287">
    <property type="term" value="F:NAD binding"/>
    <property type="evidence" value="ECO:0007669"/>
    <property type="project" value="UniProtKB-UniRule"/>
</dbReference>
<sequence>MYWTGGNNVEKLTIRLALDLDGVLTEHPAPLAQAANRALGMQLPDHAFVDSAGCNVPDAVREWVYGPGGPASLLEAAPRAQELLQRLLDTLGAENVWIVTARPARSRAVAEDWLRRHRFPACRIEFADDKVEVARALGVTHAIEDSLRHATCYARAGITCFLLSSEPAPADESPLVVRVPDLAQAIERILSLAGEIGPALPQANARWHEPDDAEPRRRRIVISDLIDERARQRLAAEADIIDVDGRDRAALLEAVRDADALIVRSETLVTREVLAAAPRLRVIARAGSGVDNIDLEAATQAGILVLNAPGANAVSAGEHTIALILTIARCVPEANASTHAGRWERKRFKPFDLKGKTVGIVGLGRVGSVVAQRLRAFEVRLLGYDPYITRERFAQLGVEPVDYETLLENVDIITFHVPATPETHHMLDAEAIARLKPGAIVINCARGEVVDPVALAQALQRGHVAAAGIDVFPEEPAYASPLFGLPNVVLTPHIGGSSREALEAVGEIISTTTLAALRGEIVPNAVNLPAASLRAPELLRLTQVADAAGHLIAVLQPNRPSTFAVTVRGQVAPDVAEHVTAAALSSALRRWSDRRVTPVNARLVAAELNLLVSVRFDPSAAVIPEFSFEVDGEPPHHVTVRWDRKDAGIMEVDRFSLERPLAGHMLITHHQDRPGIVGRIGTILGRYEVNIAGMQVGRHQRGGEAIMVLNVDDPIPEEALAEILTIPHISTAYVVSLPEPVPQMTGRPVRAALSQPAD</sequence>
<feature type="domain" description="ACT" evidence="12">
    <location>
        <begin position="665"/>
        <end position="743"/>
    </location>
</feature>
<evidence type="ECO:0000256" key="4">
    <source>
        <dbReference type="ARBA" id="ARBA00021582"/>
    </source>
</evidence>
<keyword evidence="5 11" id="KW-0028">Amino-acid biosynthesis</keyword>
<dbReference type="EMBL" id="DSIY01000089">
    <property type="protein sequence ID" value="HEG90582.1"/>
    <property type="molecule type" value="Genomic_DNA"/>
</dbReference>
<dbReference type="PANTHER" id="PTHR42789:SF1">
    <property type="entry name" value="D-ISOMER SPECIFIC 2-HYDROXYACID DEHYDROGENASE FAMILY PROTEIN (AFU_ORTHOLOGUE AFUA_6G10090)"/>
    <property type="match status" value="1"/>
</dbReference>
<dbReference type="CDD" id="cd12173">
    <property type="entry name" value="PGDH_4"/>
    <property type="match status" value="1"/>
</dbReference>
<dbReference type="SUPFAM" id="SSF52283">
    <property type="entry name" value="Formate/glycerate dehydrogenase catalytic domain-like"/>
    <property type="match status" value="1"/>
</dbReference>
<dbReference type="PROSITE" id="PS00065">
    <property type="entry name" value="D_2_HYDROXYACID_DH_1"/>
    <property type="match status" value="1"/>
</dbReference>
<dbReference type="EC" id="1.1.1.95" evidence="11"/>
<dbReference type="GO" id="GO:0004617">
    <property type="term" value="F:phosphoglycerate dehydrogenase activity"/>
    <property type="evidence" value="ECO:0007669"/>
    <property type="project" value="UniProtKB-UniRule"/>
</dbReference>
<dbReference type="FunFam" id="3.30.70.260:FF:000008">
    <property type="entry name" value="D-3-phosphoglycerate dehydrogenase, chloroplastic"/>
    <property type="match status" value="1"/>
</dbReference>
<evidence type="ECO:0000256" key="1">
    <source>
        <dbReference type="ARBA" id="ARBA00003800"/>
    </source>
</evidence>
<evidence type="ECO:0000256" key="5">
    <source>
        <dbReference type="ARBA" id="ARBA00022605"/>
    </source>
</evidence>
<dbReference type="SUPFAM" id="SSF143548">
    <property type="entry name" value="Serine metabolism enzymes domain"/>
    <property type="match status" value="1"/>
</dbReference>
<dbReference type="InterPro" id="IPR002912">
    <property type="entry name" value="ACT_dom"/>
</dbReference>
<dbReference type="FunFam" id="3.40.50.720:FF:000021">
    <property type="entry name" value="D-3-phosphoglycerate dehydrogenase"/>
    <property type="match status" value="1"/>
</dbReference>
<dbReference type="InterPro" id="IPR006236">
    <property type="entry name" value="PGDH"/>
</dbReference>
<dbReference type="InterPro" id="IPR029753">
    <property type="entry name" value="D-isomer_DH_CS"/>
</dbReference>
<evidence type="ECO:0000256" key="11">
    <source>
        <dbReference type="RuleBase" id="RU363003"/>
    </source>
</evidence>
<dbReference type="PROSITE" id="PS51671">
    <property type="entry name" value="ACT"/>
    <property type="match status" value="1"/>
</dbReference>
<evidence type="ECO:0000256" key="8">
    <source>
        <dbReference type="ARBA" id="ARBA00023299"/>
    </source>
</evidence>
<comment type="pathway">
    <text evidence="2 11">Amino-acid biosynthesis; L-serine biosynthesis; L-serine from 3-phospho-D-glycerate: step 1/3.</text>
</comment>
<dbReference type="SUPFAM" id="SSF55021">
    <property type="entry name" value="ACT-like"/>
    <property type="match status" value="1"/>
</dbReference>
<evidence type="ECO:0000259" key="12">
    <source>
        <dbReference type="PROSITE" id="PS51671"/>
    </source>
</evidence>
<comment type="catalytic activity">
    <reaction evidence="10 11">
        <text>(2R)-3-phosphoglycerate + NAD(+) = 3-phosphooxypyruvate + NADH + H(+)</text>
        <dbReference type="Rhea" id="RHEA:12641"/>
        <dbReference type="ChEBI" id="CHEBI:15378"/>
        <dbReference type="ChEBI" id="CHEBI:18110"/>
        <dbReference type="ChEBI" id="CHEBI:57540"/>
        <dbReference type="ChEBI" id="CHEBI:57945"/>
        <dbReference type="ChEBI" id="CHEBI:58272"/>
        <dbReference type="EC" id="1.1.1.95"/>
    </reaction>
</comment>
<proteinExistence type="inferred from homology"/>
<comment type="function">
    <text evidence="1">Catalyzes the reversible oxidation of 3-phospho-D-glycerate to 3-phosphonooxypyruvate, the first step of the phosphorylated L-serine biosynthesis pathway. Also catalyzes the reversible oxidation of 2-hydroxyglutarate to 2-oxoglutarate.</text>
</comment>
<dbReference type="NCBIfam" id="TIGR01327">
    <property type="entry name" value="PGDH"/>
    <property type="match status" value="1"/>
</dbReference>
<organism evidence="13">
    <name type="scientific">Thermorudis peleae</name>
    <dbReference type="NCBI Taxonomy" id="1382356"/>
    <lineage>
        <taxon>Bacteria</taxon>
        <taxon>Pseudomonadati</taxon>
        <taxon>Thermomicrobiota</taxon>
        <taxon>Thermomicrobia</taxon>
        <taxon>Thermomicrobia incertae sedis</taxon>
        <taxon>Thermorudis</taxon>
    </lineage>
</organism>
<comment type="catalytic activity">
    <reaction evidence="9">
        <text>(R)-2-hydroxyglutarate + NAD(+) = 2-oxoglutarate + NADH + H(+)</text>
        <dbReference type="Rhea" id="RHEA:49612"/>
        <dbReference type="ChEBI" id="CHEBI:15378"/>
        <dbReference type="ChEBI" id="CHEBI:15801"/>
        <dbReference type="ChEBI" id="CHEBI:16810"/>
        <dbReference type="ChEBI" id="CHEBI:57540"/>
        <dbReference type="ChEBI" id="CHEBI:57945"/>
        <dbReference type="EC" id="1.1.1.399"/>
    </reaction>
</comment>
<dbReference type="SUPFAM" id="SSF51735">
    <property type="entry name" value="NAD(P)-binding Rossmann-fold domains"/>
    <property type="match status" value="1"/>
</dbReference>
<dbReference type="PROSITE" id="PS00671">
    <property type="entry name" value="D_2_HYDROXYACID_DH_3"/>
    <property type="match status" value="1"/>
</dbReference>
<comment type="similarity">
    <text evidence="3 11">Belongs to the D-isomer specific 2-hydroxyacid dehydrogenase family.</text>
</comment>
<gene>
    <name evidence="13" type="ORF">ENP34_03945</name>
</gene>
<dbReference type="InterPro" id="IPR050857">
    <property type="entry name" value="D-2-hydroxyacid_DH"/>
</dbReference>
<keyword evidence="6 11" id="KW-0560">Oxidoreductase</keyword>
<dbReference type="InterPro" id="IPR006140">
    <property type="entry name" value="D-isomer_DH_NAD-bd"/>
</dbReference>
<dbReference type="InterPro" id="IPR036291">
    <property type="entry name" value="NAD(P)-bd_dom_sf"/>
</dbReference>
<protein>
    <recommendedName>
        <fullName evidence="4 11">D-3-phosphoglycerate dehydrogenase</fullName>
        <ecNumber evidence="11">1.1.1.95</ecNumber>
    </recommendedName>
</protein>